<accession>A0ABS2CE51</accession>
<sequence length="349" mass="39452">MPDAPCNPRRFFLKLAAHTGLFTLSMPRAVQAALDQSKKFEWLPSECADKRFPMMLVSGLLLARNDEIAAVIPTGKIINNGWGEFGSIRIEGALQKPIPEHLKLTWFSFTENQFYGGSIPLPHALLRQLFEEGFATPLTRERSTWHRIIVGMGLGGWVSVWLAGDGLVREVATARLEQVSQDWSTVLNNPAIPRAEFIRSTLTKRLSQEEFTTLEKNGPPVSTWPRRARRQRWRLLVDGKADPLHIFVRSFNGERHFHEFSQSAPLVLEPIPRFVQITYLSPSGSKLMAEISIDETEIFDAFDKAKHTATEPVTLRFTMEARSQITIALESTSSRMTLQRSRIQIGSLS</sequence>
<dbReference type="InterPro" id="IPR021326">
    <property type="entry name" value="DUF2931"/>
</dbReference>
<dbReference type="RefSeq" id="WP_203571004.1">
    <property type="nucleotide sequence ID" value="NZ_WOFE01000003.1"/>
</dbReference>
<keyword evidence="2" id="KW-1185">Reference proteome</keyword>
<evidence type="ECO:0000313" key="2">
    <source>
        <dbReference type="Proteomes" id="UP001195660"/>
    </source>
</evidence>
<reference evidence="1 2" key="1">
    <citation type="submission" date="2019-11" db="EMBL/GenBank/DDBJ databases">
        <title>Novel Deefgea species.</title>
        <authorList>
            <person name="Han J.-H."/>
        </authorList>
    </citation>
    <scope>NUCLEOTIDE SEQUENCE [LARGE SCALE GENOMIC DNA]</scope>
    <source>
        <strain evidence="1 2">LMG 24817</strain>
    </source>
</reference>
<protein>
    <submittedName>
        <fullName evidence="1">DUF2931 family protein</fullName>
    </submittedName>
</protein>
<dbReference type="Proteomes" id="UP001195660">
    <property type="component" value="Unassembled WGS sequence"/>
</dbReference>
<dbReference type="EMBL" id="WOFE01000003">
    <property type="protein sequence ID" value="MBM5571671.1"/>
    <property type="molecule type" value="Genomic_DNA"/>
</dbReference>
<name>A0ABS2CE51_9NEIS</name>
<comment type="caution">
    <text evidence="1">The sequence shown here is derived from an EMBL/GenBank/DDBJ whole genome shotgun (WGS) entry which is preliminary data.</text>
</comment>
<gene>
    <name evidence="1" type="ORF">GM173_08770</name>
</gene>
<dbReference type="Pfam" id="PF11153">
    <property type="entry name" value="DUF2931"/>
    <property type="match status" value="1"/>
</dbReference>
<proteinExistence type="predicted"/>
<organism evidence="1 2">
    <name type="scientific">Deefgea chitinilytica</name>
    <dbReference type="NCBI Taxonomy" id="570276"/>
    <lineage>
        <taxon>Bacteria</taxon>
        <taxon>Pseudomonadati</taxon>
        <taxon>Pseudomonadota</taxon>
        <taxon>Betaproteobacteria</taxon>
        <taxon>Neisseriales</taxon>
        <taxon>Chitinibacteraceae</taxon>
        <taxon>Deefgea</taxon>
    </lineage>
</organism>
<evidence type="ECO:0000313" key="1">
    <source>
        <dbReference type="EMBL" id="MBM5571671.1"/>
    </source>
</evidence>